<organism evidence="1 2">
    <name type="scientific">Mycobacteroides franklinii</name>
    <dbReference type="NCBI Taxonomy" id="948102"/>
    <lineage>
        <taxon>Bacteria</taxon>
        <taxon>Bacillati</taxon>
        <taxon>Actinomycetota</taxon>
        <taxon>Actinomycetes</taxon>
        <taxon>Mycobacteriales</taxon>
        <taxon>Mycobacteriaceae</taxon>
        <taxon>Mycobacteroides</taxon>
    </lineage>
</organism>
<accession>A0A1S1L6W9</accession>
<dbReference type="RefSeq" id="WP_207543759.1">
    <property type="nucleotide sequence ID" value="NZ_MLIK01000019.1"/>
</dbReference>
<reference evidence="1 2" key="1">
    <citation type="submission" date="2016-10" db="EMBL/GenBank/DDBJ databases">
        <title>Evaluation of Human, Veterinary and Environmental Mycobacterium chelonae Isolates by Core Genome Phylogenomic Analysis, Targeted Gene Comparison, and Anti-microbial Susceptibility Patterns: A Tale of Mistaken Identities.</title>
        <authorList>
            <person name="Fogelson S.B."/>
            <person name="Camus A.C."/>
            <person name="Lorenz W."/>
            <person name="Vasireddy R."/>
            <person name="Vasireddy S."/>
            <person name="Smith T."/>
            <person name="Brown-Elliott B.A."/>
            <person name="Wallace R.J.Jr."/>
            <person name="Hasan N.A."/>
            <person name="Reischl U."/>
            <person name="Sanchez S."/>
        </authorList>
    </citation>
    <scope>NUCLEOTIDE SEQUENCE [LARGE SCALE GENOMIC DNA]</scope>
    <source>
        <strain evidence="1 2">1559</strain>
    </source>
</reference>
<dbReference type="AlphaFoldDB" id="A0A1S1L6W9"/>
<dbReference type="Proteomes" id="UP000179616">
    <property type="component" value="Unassembled WGS sequence"/>
</dbReference>
<proteinExistence type="predicted"/>
<dbReference type="STRING" id="948102.BKG76_07925"/>
<name>A0A1S1L6W9_9MYCO</name>
<gene>
    <name evidence="1" type="ORF">BKG76_07925</name>
</gene>
<dbReference type="EMBL" id="MLIK01000019">
    <property type="protein sequence ID" value="OHU20698.1"/>
    <property type="molecule type" value="Genomic_DNA"/>
</dbReference>
<comment type="caution">
    <text evidence="1">The sequence shown here is derived from an EMBL/GenBank/DDBJ whole genome shotgun (WGS) entry which is preliminary data.</text>
</comment>
<protein>
    <submittedName>
        <fullName evidence="1">Uncharacterized protein</fullName>
    </submittedName>
</protein>
<evidence type="ECO:0000313" key="1">
    <source>
        <dbReference type="EMBL" id="OHU20698.1"/>
    </source>
</evidence>
<sequence length="129" mass="13513">MAAPSVRADEPFVFQLPSGNIVCYLGPAAEGGTNGAVGCEIGEHTYAPPPRPQTCHLGWGDRFYLAQGSPVTVSCHGDTLRTGNPPTLDYGETAFSGAIRCGIEETGVTCTDNSTGHFFRLSTGSYQLG</sequence>
<dbReference type="GeneID" id="57166729"/>
<dbReference type="Pfam" id="PF20341">
    <property type="entry name" value="DUF6636"/>
    <property type="match status" value="1"/>
</dbReference>
<evidence type="ECO:0000313" key="2">
    <source>
        <dbReference type="Proteomes" id="UP000179616"/>
    </source>
</evidence>
<dbReference type="InterPro" id="IPR046576">
    <property type="entry name" value="DUF6636"/>
</dbReference>